<dbReference type="PANTHER" id="PTHR13696:SF99">
    <property type="entry name" value="COBYRINIC ACID AC-DIAMIDE SYNTHASE"/>
    <property type="match status" value="1"/>
</dbReference>
<evidence type="ECO:0000259" key="1">
    <source>
        <dbReference type="Pfam" id="PF13614"/>
    </source>
</evidence>
<feature type="domain" description="AAA" evidence="1">
    <location>
        <begin position="39"/>
        <end position="229"/>
    </location>
</feature>
<dbReference type="Gene3D" id="3.40.50.300">
    <property type="entry name" value="P-loop containing nucleotide triphosphate hydrolases"/>
    <property type="match status" value="1"/>
</dbReference>
<proteinExistence type="predicted"/>
<evidence type="ECO:0000313" key="3">
    <source>
        <dbReference type="Proteomes" id="UP000680206"/>
    </source>
</evidence>
<keyword evidence="3" id="KW-1185">Reference proteome</keyword>
<name>A0ABS3S9M8_9ACTN</name>
<accession>A0ABS3S9M8</accession>
<dbReference type="CDD" id="cd02042">
    <property type="entry name" value="ParAB_family"/>
    <property type="match status" value="1"/>
</dbReference>
<protein>
    <submittedName>
        <fullName evidence="2">ParA family protein</fullName>
    </submittedName>
</protein>
<dbReference type="SUPFAM" id="SSF52540">
    <property type="entry name" value="P-loop containing nucleoside triphosphate hydrolases"/>
    <property type="match status" value="1"/>
</dbReference>
<sequence>MVVQAPEQLLNLDLKQFSGRTSPSELNALVDLLRPSLRRVIAVFNGKGGQGKTSVTTHVAGLLAEAEQDKAERGLDAGRVLVLEMDSQGNTLLDLGVKGHPLNDNGESLAMALQYGTDPKIIRDVRPFLDVIPSGVELEQLPVQMVALVNKRGRAAWLSLAVMLAKLAHIYRWIVIDCPPVTREPQELALGAARWVLTPVSTGDQASVDGLGGVAHRFQSTEDLNPDLELLGAVLFGFTHRYRTDRITGEKRPVGLWVETRRRLEQLLQEAGSDAPVFDAVIRSAETVAVRCRDRGQLTFEVGEATDGIKWWQKARGESGTVLPTDRAEAVGGDYESLTVEVVKRITEIEREEEEAAV</sequence>
<dbReference type="Proteomes" id="UP000680206">
    <property type="component" value="Unassembled WGS sequence"/>
</dbReference>
<dbReference type="InterPro" id="IPR050678">
    <property type="entry name" value="DNA_Partitioning_ATPase"/>
</dbReference>
<comment type="caution">
    <text evidence="2">The sequence shown here is derived from an EMBL/GenBank/DDBJ whole genome shotgun (WGS) entry which is preliminary data.</text>
</comment>
<dbReference type="Pfam" id="PF13614">
    <property type="entry name" value="AAA_31"/>
    <property type="match status" value="1"/>
</dbReference>
<dbReference type="InterPro" id="IPR025669">
    <property type="entry name" value="AAA_dom"/>
</dbReference>
<gene>
    <name evidence="2" type="ORF">J4709_45955</name>
</gene>
<dbReference type="InterPro" id="IPR027417">
    <property type="entry name" value="P-loop_NTPase"/>
</dbReference>
<reference evidence="2 3" key="1">
    <citation type="submission" date="2021-03" db="EMBL/GenBank/DDBJ databases">
        <title>Actinomadura violae sp. nov., isolated from lichen in Thailand.</title>
        <authorList>
            <person name="Kanchanasin P."/>
            <person name="Saeng-In P."/>
            <person name="Phongsopitanun W."/>
            <person name="Yuki M."/>
            <person name="Kudo T."/>
            <person name="Ohkuma M."/>
            <person name="Tanasupawat S."/>
        </authorList>
    </citation>
    <scope>NUCLEOTIDE SEQUENCE [LARGE SCALE GENOMIC DNA]</scope>
    <source>
        <strain evidence="2 3">LCR2-06</strain>
    </source>
</reference>
<dbReference type="EMBL" id="JAGEPF010000040">
    <property type="protein sequence ID" value="MBO2464934.1"/>
    <property type="molecule type" value="Genomic_DNA"/>
</dbReference>
<dbReference type="RefSeq" id="WP_208251798.1">
    <property type="nucleotide sequence ID" value="NZ_JAGEPF010000040.1"/>
</dbReference>
<evidence type="ECO:0000313" key="2">
    <source>
        <dbReference type="EMBL" id="MBO2464934.1"/>
    </source>
</evidence>
<organism evidence="2 3">
    <name type="scientific">Actinomadura violacea</name>
    <dbReference type="NCBI Taxonomy" id="2819934"/>
    <lineage>
        <taxon>Bacteria</taxon>
        <taxon>Bacillati</taxon>
        <taxon>Actinomycetota</taxon>
        <taxon>Actinomycetes</taxon>
        <taxon>Streptosporangiales</taxon>
        <taxon>Thermomonosporaceae</taxon>
        <taxon>Actinomadura</taxon>
    </lineage>
</organism>
<dbReference type="PANTHER" id="PTHR13696">
    <property type="entry name" value="P-LOOP CONTAINING NUCLEOSIDE TRIPHOSPHATE HYDROLASE"/>
    <property type="match status" value="1"/>
</dbReference>